<reference evidence="1" key="1">
    <citation type="submission" date="2020-11" db="EMBL/GenBank/DDBJ databases">
        <authorList>
            <person name="Tran Van P."/>
        </authorList>
    </citation>
    <scope>NUCLEOTIDE SEQUENCE</scope>
</reference>
<feature type="non-terminal residue" evidence="1">
    <location>
        <position position="1"/>
    </location>
</feature>
<evidence type="ECO:0000313" key="1">
    <source>
        <dbReference type="EMBL" id="CAD7229685.1"/>
    </source>
</evidence>
<accession>A0A7R8WEV5</accession>
<proteinExistence type="predicted"/>
<organism evidence="1">
    <name type="scientific">Cyprideis torosa</name>
    <dbReference type="NCBI Taxonomy" id="163714"/>
    <lineage>
        <taxon>Eukaryota</taxon>
        <taxon>Metazoa</taxon>
        <taxon>Ecdysozoa</taxon>
        <taxon>Arthropoda</taxon>
        <taxon>Crustacea</taxon>
        <taxon>Oligostraca</taxon>
        <taxon>Ostracoda</taxon>
        <taxon>Podocopa</taxon>
        <taxon>Podocopida</taxon>
        <taxon>Cytherocopina</taxon>
        <taxon>Cytheroidea</taxon>
        <taxon>Cytherideidae</taxon>
        <taxon>Cyprideis</taxon>
    </lineage>
</organism>
<gene>
    <name evidence="1" type="ORF">CTOB1V02_LOCUS7553</name>
</gene>
<protein>
    <submittedName>
        <fullName evidence="1">Uncharacterized protein</fullName>
    </submittedName>
</protein>
<sequence>MGAENNAVVLKAPELLDRGWVSVAVKTEGILGHCDVIIEPVKFLGNEPLWSLANLFVNVVFNLAFKIFKDHLSQEPITSTLIEQQL</sequence>
<dbReference type="AlphaFoldDB" id="A0A7R8WEV5"/>
<dbReference type="EMBL" id="OB662222">
    <property type="protein sequence ID" value="CAD7229685.1"/>
    <property type="molecule type" value="Genomic_DNA"/>
</dbReference>
<name>A0A7R8WEV5_9CRUS</name>